<name>A0AAP0LWT6_9ROSI</name>
<accession>A0AAP0LWT6</accession>
<dbReference type="InterPro" id="IPR045882">
    <property type="entry name" value="GPT1/2"/>
</dbReference>
<sequence length="635" mass="69338">MSSKNHFQEFQFSKVSESRQKIDAQYNRKAADITSQKKGDSLEYDYRKSLAWDSAFFTSPGVLEPEELFQTLSFRPSRPLEQERTSSVCQDNSRRSLAWDNAFFTSAGVLNPEELSLVNKGYRGSGRYLVPDTEEKNWRSAGTDSTAKSDGFHLASLENDLFDDLKAAFDNSTTVSNAANSSSNIRRGKCLGDINSHSLKKSDASSRVKMKSLLPASNKQKHNTNNVSERIPKSTSLPPQAQNIARGGNCNPLSSLKSPNVPGRVSPLSTDCRKRASLGPKPIKMENKATKTASGKHSHGQHVNVARRPFLAESCCVIPNATASSKSTSSGSHTPTNESAELAFPLSDQAARSPLSSRLSGSPFALRNLSAKKMDILNSSLPCHLPSSFKSFYVSPASSVHISSSELLASISQISENPSGNLDTTPCIETSFDGANTQALDSESHHYNEGRIRHENPDTRSQTKHLNKKAKGSNSALKNVPRNTKPSGLRMPSPKIGFFDAENSMALTPNGDLKFHLGTHSSSKTGRVTGNCNGASERTIPSKLQKTETGNMKLGSERNRVLFPSGVRSSDPAPLKEDKGTQGFMANRKGMKNEDRDSQRDKKQKDSRAHCSRKILQIIDDDKENLCASITKLIV</sequence>
<feature type="compositionally biased region" description="Polar residues" evidence="1">
    <location>
        <begin position="472"/>
        <end position="486"/>
    </location>
</feature>
<feature type="region of interest" description="Disordered" evidence="1">
    <location>
        <begin position="217"/>
        <end position="302"/>
    </location>
</feature>
<dbReference type="GO" id="GO:0008017">
    <property type="term" value="F:microtubule binding"/>
    <property type="evidence" value="ECO:0007669"/>
    <property type="project" value="InterPro"/>
</dbReference>
<comment type="caution">
    <text evidence="2">The sequence shown here is derived from an EMBL/GenBank/DDBJ whole genome shotgun (WGS) entry which is preliminary data.</text>
</comment>
<feature type="compositionally biased region" description="Polar residues" evidence="1">
    <location>
        <begin position="217"/>
        <end position="243"/>
    </location>
</feature>
<evidence type="ECO:0000256" key="1">
    <source>
        <dbReference type="SAM" id="MobiDB-lite"/>
    </source>
</evidence>
<feature type="compositionally biased region" description="Polar residues" evidence="1">
    <location>
        <begin position="520"/>
        <end position="536"/>
    </location>
</feature>
<dbReference type="EMBL" id="JBCGBO010000007">
    <property type="protein sequence ID" value="KAK9187030.1"/>
    <property type="molecule type" value="Genomic_DNA"/>
</dbReference>
<keyword evidence="3" id="KW-1185">Reference proteome</keyword>
<protein>
    <submittedName>
        <fullName evidence="2">Uncharacterized protein</fullName>
    </submittedName>
</protein>
<reference evidence="2 3" key="1">
    <citation type="submission" date="2024-05" db="EMBL/GenBank/DDBJ databases">
        <title>Haplotype-resolved chromosome-level genome assembly of Huyou (Citrus changshanensis).</title>
        <authorList>
            <person name="Miao C."/>
            <person name="Chen W."/>
            <person name="Wu Y."/>
            <person name="Wang L."/>
            <person name="Zhao S."/>
            <person name="Grierson D."/>
            <person name="Xu C."/>
            <person name="Chen K."/>
        </authorList>
    </citation>
    <scope>NUCLEOTIDE SEQUENCE [LARGE SCALE GENOMIC DNA]</scope>
    <source>
        <strain evidence="2">01-14</strain>
        <tissue evidence="2">Leaf</tissue>
    </source>
</reference>
<evidence type="ECO:0000313" key="2">
    <source>
        <dbReference type="EMBL" id="KAK9187030.1"/>
    </source>
</evidence>
<organism evidence="2 3">
    <name type="scientific">Citrus x changshan-huyou</name>
    <dbReference type="NCBI Taxonomy" id="2935761"/>
    <lineage>
        <taxon>Eukaryota</taxon>
        <taxon>Viridiplantae</taxon>
        <taxon>Streptophyta</taxon>
        <taxon>Embryophyta</taxon>
        <taxon>Tracheophyta</taxon>
        <taxon>Spermatophyta</taxon>
        <taxon>Magnoliopsida</taxon>
        <taxon>eudicotyledons</taxon>
        <taxon>Gunneridae</taxon>
        <taxon>Pentapetalae</taxon>
        <taxon>rosids</taxon>
        <taxon>malvids</taxon>
        <taxon>Sapindales</taxon>
        <taxon>Rutaceae</taxon>
        <taxon>Aurantioideae</taxon>
        <taxon>Citrus</taxon>
    </lineage>
</organism>
<feature type="compositionally biased region" description="Basic residues" evidence="1">
    <location>
        <begin position="462"/>
        <end position="471"/>
    </location>
</feature>
<dbReference type="AlphaFoldDB" id="A0AAP0LWT6"/>
<gene>
    <name evidence="2" type="ORF">WN944_018420</name>
</gene>
<feature type="compositionally biased region" description="Basic and acidic residues" evidence="1">
    <location>
        <begin position="591"/>
        <end position="609"/>
    </location>
</feature>
<feature type="region of interest" description="Disordered" evidence="1">
    <location>
        <begin position="556"/>
        <end position="610"/>
    </location>
</feature>
<dbReference type="Proteomes" id="UP001428341">
    <property type="component" value="Unassembled WGS sequence"/>
</dbReference>
<dbReference type="PANTHER" id="PTHR33737:SF16">
    <property type="entry name" value="DUF3741 DOMAIN-CONTAINING PROTEIN"/>
    <property type="match status" value="1"/>
</dbReference>
<feature type="region of interest" description="Disordered" evidence="1">
    <location>
        <begin position="443"/>
        <end position="496"/>
    </location>
</feature>
<feature type="compositionally biased region" description="Basic and acidic residues" evidence="1">
    <location>
        <begin position="443"/>
        <end position="458"/>
    </location>
</feature>
<proteinExistence type="predicted"/>
<evidence type="ECO:0000313" key="3">
    <source>
        <dbReference type="Proteomes" id="UP001428341"/>
    </source>
</evidence>
<feature type="region of interest" description="Disordered" evidence="1">
    <location>
        <begin position="520"/>
        <end position="542"/>
    </location>
</feature>
<dbReference type="PANTHER" id="PTHR33737">
    <property type="entry name" value="OS05G0121800 PROTEIN"/>
    <property type="match status" value="1"/>
</dbReference>